<protein>
    <submittedName>
        <fullName evidence="2">Uncharacterized protein</fullName>
    </submittedName>
</protein>
<name>A0A974CLA3_XENLA</name>
<feature type="compositionally biased region" description="Basic and acidic residues" evidence="1">
    <location>
        <begin position="205"/>
        <end position="214"/>
    </location>
</feature>
<feature type="region of interest" description="Disordered" evidence="1">
    <location>
        <begin position="194"/>
        <end position="250"/>
    </location>
</feature>
<accession>A0A974CLA3</accession>
<proteinExistence type="predicted"/>
<evidence type="ECO:0000313" key="2">
    <source>
        <dbReference type="EMBL" id="OCT74276.1"/>
    </source>
</evidence>
<dbReference type="EMBL" id="CM004477">
    <property type="protein sequence ID" value="OCT74276.1"/>
    <property type="molecule type" value="Genomic_DNA"/>
</dbReference>
<reference evidence="3" key="1">
    <citation type="journal article" date="2016" name="Nature">
        <title>Genome evolution in the allotetraploid frog Xenopus laevis.</title>
        <authorList>
            <person name="Session A.M."/>
            <person name="Uno Y."/>
            <person name="Kwon T."/>
            <person name="Chapman J.A."/>
            <person name="Toyoda A."/>
            <person name="Takahashi S."/>
            <person name="Fukui A."/>
            <person name="Hikosaka A."/>
            <person name="Suzuki A."/>
            <person name="Kondo M."/>
            <person name="van Heeringen S.J."/>
            <person name="Quigley I."/>
            <person name="Heinz S."/>
            <person name="Ogino H."/>
            <person name="Ochi H."/>
            <person name="Hellsten U."/>
            <person name="Lyons J.B."/>
            <person name="Simakov O."/>
            <person name="Putnam N."/>
            <person name="Stites J."/>
            <person name="Kuroki Y."/>
            <person name="Tanaka T."/>
            <person name="Michiue T."/>
            <person name="Watanabe M."/>
            <person name="Bogdanovic O."/>
            <person name="Lister R."/>
            <person name="Georgiou G."/>
            <person name="Paranjpe S.S."/>
            <person name="van Kruijsbergen I."/>
            <person name="Shu S."/>
            <person name="Carlson J."/>
            <person name="Kinoshita T."/>
            <person name="Ohta Y."/>
            <person name="Mawaribuchi S."/>
            <person name="Jenkins J."/>
            <person name="Grimwood J."/>
            <person name="Schmutz J."/>
            <person name="Mitros T."/>
            <person name="Mozaffari S.V."/>
            <person name="Suzuki Y."/>
            <person name="Haramoto Y."/>
            <person name="Yamamoto T.S."/>
            <person name="Takagi C."/>
            <person name="Heald R."/>
            <person name="Miller K."/>
            <person name="Haudenschild C."/>
            <person name="Kitzman J."/>
            <person name="Nakayama T."/>
            <person name="Izutsu Y."/>
            <person name="Robert J."/>
            <person name="Fortriede J."/>
            <person name="Burns K."/>
            <person name="Lotay V."/>
            <person name="Karimi K."/>
            <person name="Yasuoka Y."/>
            <person name="Dichmann D.S."/>
            <person name="Flajnik M.F."/>
            <person name="Houston D.W."/>
            <person name="Shendure J."/>
            <person name="DuPasquier L."/>
            <person name="Vize P.D."/>
            <person name="Zorn A.M."/>
            <person name="Ito M."/>
            <person name="Marcotte E.M."/>
            <person name="Wallingford J.B."/>
            <person name="Ito Y."/>
            <person name="Asashima M."/>
            <person name="Ueno N."/>
            <person name="Matsuda Y."/>
            <person name="Veenstra G.J."/>
            <person name="Fujiyama A."/>
            <person name="Harland R.M."/>
            <person name="Taira M."/>
            <person name="Rokhsar D.S."/>
        </authorList>
    </citation>
    <scope>NUCLEOTIDE SEQUENCE [LARGE SCALE GENOMIC DNA]</scope>
    <source>
        <strain evidence="3">J</strain>
    </source>
</reference>
<dbReference type="Proteomes" id="UP000694892">
    <property type="component" value="Chromosome 6S"/>
</dbReference>
<evidence type="ECO:0000313" key="3">
    <source>
        <dbReference type="Proteomes" id="UP000694892"/>
    </source>
</evidence>
<organism evidence="2 3">
    <name type="scientific">Xenopus laevis</name>
    <name type="common">African clawed frog</name>
    <dbReference type="NCBI Taxonomy" id="8355"/>
    <lineage>
        <taxon>Eukaryota</taxon>
        <taxon>Metazoa</taxon>
        <taxon>Chordata</taxon>
        <taxon>Craniata</taxon>
        <taxon>Vertebrata</taxon>
        <taxon>Euteleostomi</taxon>
        <taxon>Amphibia</taxon>
        <taxon>Batrachia</taxon>
        <taxon>Anura</taxon>
        <taxon>Pipoidea</taxon>
        <taxon>Pipidae</taxon>
        <taxon>Xenopodinae</taxon>
        <taxon>Xenopus</taxon>
        <taxon>Xenopus</taxon>
    </lineage>
</organism>
<evidence type="ECO:0000256" key="1">
    <source>
        <dbReference type="SAM" id="MobiDB-lite"/>
    </source>
</evidence>
<feature type="compositionally biased region" description="Acidic residues" evidence="1">
    <location>
        <begin position="241"/>
        <end position="250"/>
    </location>
</feature>
<dbReference type="AlphaFoldDB" id="A0A974CLA3"/>
<sequence>MVAILRVSARVAGQRRRRVQRALQLKLQRASVEESSMSDSDQGSCRAIVARMPLGMLKDTSSRYTWGGVFAEKVSDTGDSVMVPVCGRCRHKAYPAFHDVRGRCPHCQHSCWICPYVDEKIQGSPQAVLGLIALKRSDTSQRVIIDLPEEETPLEGSTPHVREVPEVSIPPESAPALPAAVEGIIVAIEPEERPRQEICQGSSQDAEKRIREGRTSPPYFKASGKKGPCHAKQGASSGWEDPSDEAEEDEATNKPLFKLLHSFWAPKKITLAEEKNFWVVPGCAKPEIFCRVSRVQRVINFRVYRKWGYYMPYTPLWVFEPVENLLDEWVVEEIVAKEKTIGNALSHPDKAKCAAAWSFVWSLENEWWCGRTILHHAVHSCGKKNPVPCYLTVDVPLPVGGTVEKPHPKYYISYEDTKMWFTYMI</sequence>
<gene>
    <name evidence="2" type="ORF">XELAEV_18033236mg</name>
</gene>